<dbReference type="EMBL" id="VBQZ03000033">
    <property type="protein sequence ID" value="MXQ86523.1"/>
    <property type="molecule type" value="Genomic_DNA"/>
</dbReference>
<proteinExistence type="predicted"/>
<comment type="caution">
    <text evidence="1">The sequence shown here is derived from an EMBL/GenBank/DDBJ whole genome shotgun (WGS) entry which is preliminary data.</text>
</comment>
<organism evidence="1 2">
    <name type="scientific">Bos mutus</name>
    <name type="common">wild yak</name>
    <dbReference type="NCBI Taxonomy" id="72004"/>
    <lineage>
        <taxon>Eukaryota</taxon>
        <taxon>Metazoa</taxon>
        <taxon>Chordata</taxon>
        <taxon>Craniata</taxon>
        <taxon>Vertebrata</taxon>
        <taxon>Euteleostomi</taxon>
        <taxon>Mammalia</taxon>
        <taxon>Eutheria</taxon>
        <taxon>Laurasiatheria</taxon>
        <taxon>Artiodactyla</taxon>
        <taxon>Ruminantia</taxon>
        <taxon>Pecora</taxon>
        <taxon>Bovidae</taxon>
        <taxon>Bovinae</taxon>
        <taxon>Bos</taxon>
    </lineage>
</organism>
<evidence type="ECO:0000313" key="2">
    <source>
        <dbReference type="Proteomes" id="UP000322234"/>
    </source>
</evidence>
<name>A0A6B0RGM7_9CETA</name>
<accession>A0A6B0RGM7</accession>
<dbReference type="AlphaFoldDB" id="A0A6B0RGM7"/>
<sequence length="86" mass="9609">MTAIPLKALKDGNTELNIDFTSPAGVERVESDYAGSQPQLPVRRAPLQLRMRSWLTVGSAVYPEERFSAAGQVGKRLKARIPRRTW</sequence>
<evidence type="ECO:0000313" key="1">
    <source>
        <dbReference type="EMBL" id="MXQ86523.1"/>
    </source>
</evidence>
<gene>
    <name evidence="1" type="ORF">E5288_WYG009372</name>
</gene>
<dbReference type="Proteomes" id="UP000322234">
    <property type="component" value="Unassembled WGS sequence"/>
</dbReference>
<keyword evidence="2" id="KW-1185">Reference proteome</keyword>
<reference evidence="1" key="1">
    <citation type="submission" date="2019-10" db="EMBL/GenBank/DDBJ databases">
        <title>The sequence and de novo assembly of the wild yak genome.</title>
        <authorList>
            <person name="Liu Y."/>
        </authorList>
    </citation>
    <scope>NUCLEOTIDE SEQUENCE [LARGE SCALE GENOMIC DNA]</scope>
    <source>
        <strain evidence="1">WY2019</strain>
    </source>
</reference>
<protein>
    <submittedName>
        <fullName evidence="1">Uncharacterized protein</fullName>
    </submittedName>
</protein>